<dbReference type="Gene3D" id="1.20.1280.50">
    <property type="match status" value="1"/>
</dbReference>
<feature type="domain" description="F-box" evidence="2">
    <location>
        <begin position="12"/>
        <end position="61"/>
    </location>
</feature>
<dbReference type="InterPro" id="IPR036047">
    <property type="entry name" value="F-box-like_dom_sf"/>
</dbReference>
<reference evidence="3" key="1">
    <citation type="submission" date="2021-01" db="EMBL/GenBank/DDBJ databases">
        <authorList>
            <person name="Corre E."/>
            <person name="Pelletier E."/>
            <person name="Niang G."/>
            <person name="Scheremetjew M."/>
            <person name="Finn R."/>
            <person name="Kale V."/>
            <person name="Holt S."/>
            <person name="Cochrane G."/>
            <person name="Meng A."/>
            <person name="Brown T."/>
            <person name="Cohen L."/>
        </authorList>
    </citation>
    <scope>NUCLEOTIDE SEQUENCE</scope>
    <source>
        <strain evidence="3">CCMP3278</strain>
    </source>
</reference>
<name>A0A7S0ZFE8_9RHOD</name>
<dbReference type="SUPFAM" id="SSF81383">
    <property type="entry name" value="F-box domain"/>
    <property type="match status" value="1"/>
</dbReference>
<feature type="compositionally biased region" description="Polar residues" evidence="1">
    <location>
        <begin position="226"/>
        <end position="239"/>
    </location>
</feature>
<dbReference type="PROSITE" id="PS50181">
    <property type="entry name" value="FBOX"/>
    <property type="match status" value="1"/>
</dbReference>
<protein>
    <recommendedName>
        <fullName evidence="2">F-box domain-containing protein</fullName>
    </recommendedName>
</protein>
<dbReference type="EMBL" id="HBFP01006349">
    <property type="protein sequence ID" value="CAD8820142.1"/>
    <property type="molecule type" value="Transcribed_RNA"/>
</dbReference>
<evidence type="ECO:0000256" key="1">
    <source>
        <dbReference type="SAM" id="MobiDB-lite"/>
    </source>
</evidence>
<proteinExistence type="predicted"/>
<organism evidence="3">
    <name type="scientific">Timspurckia oligopyrenoides</name>
    <dbReference type="NCBI Taxonomy" id="708627"/>
    <lineage>
        <taxon>Eukaryota</taxon>
        <taxon>Rhodophyta</taxon>
        <taxon>Bangiophyceae</taxon>
        <taxon>Porphyridiales</taxon>
        <taxon>Porphyridiaceae</taxon>
        <taxon>Timspurckia</taxon>
    </lineage>
</organism>
<dbReference type="Pfam" id="PF00646">
    <property type="entry name" value="F-box"/>
    <property type="match status" value="1"/>
</dbReference>
<accession>A0A7S0ZFE8</accession>
<gene>
    <name evidence="3" type="ORF">TOLI1172_LOCUS4531</name>
</gene>
<dbReference type="InterPro" id="IPR001810">
    <property type="entry name" value="F-box_dom"/>
</dbReference>
<evidence type="ECO:0000259" key="2">
    <source>
        <dbReference type="PROSITE" id="PS50181"/>
    </source>
</evidence>
<sequence>MNMEPQQYEERVDLVGELPVETFANIMRFVPGLSLPSVILVCKKWSQMFRNHANDDQWIHAMKTLFPTKNVTENPRNLPYGLLYIRLRAERCHMCSSLAVDGLFTSVFVINLTLLPICITCFEKPHSNTILTSEKAQEMYELDCVLLDDSQFLTKVQVSRQFKISILHEDYAALSDFPENVILLQKFHLEDALFRDPVSESKSRDVSILDSPPYQALSKRPRNLPENESPTSLRDWSTE</sequence>
<dbReference type="AlphaFoldDB" id="A0A7S0ZFE8"/>
<feature type="region of interest" description="Disordered" evidence="1">
    <location>
        <begin position="201"/>
        <end position="239"/>
    </location>
</feature>
<evidence type="ECO:0000313" key="3">
    <source>
        <dbReference type="EMBL" id="CAD8820142.1"/>
    </source>
</evidence>